<evidence type="ECO:0000256" key="1">
    <source>
        <dbReference type="SAM" id="MobiDB-lite"/>
    </source>
</evidence>
<keyword evidence="3" id="KW-1185">Reference proteome</keyword>
<reference evidence="2 3" key="1">
    <citation type="submission" date="2019-09" db="EMBL/GenBank/DDBJ databases">
        <title>Genome sequence of Roseospira marina, one of the more divergent members of the non-sulfur purple photosynthetic bacterial family, the Rhodospirillaceae.</title>
        <authorList>
            <person name="Meyer T."/>
            <person name="Kyndt J."/>
        </authorList>
    </citation>
    <scope>NUCLEOTIDE SEQUENCE [LARGE SCALE GENOMIC DNA]</scope>
    <source>
        <strain evidence="2 3">DSM 15113</strain>
    </source>
</reference>
<proteinExistence type="predicted"/>
<accession>A0A5M6IIX9</accession>
<feature type="region of interest" description="Disordered" evidence="1">
    <location>
        <begin position="1"/>
        <end position="21"/>
    </location>
</feature>
<organism evidence="2 3">
    <name type="scientific">Roseospira marina</name>
    <dbReference type="NCBI Taxonomy" id="140057"/>
    <lineage>
        <taxon>Bacteria</taxon>
        <taxon>Pseudomonadati</taxon>
        <taxon>Pseudomonadota</taxon>
        <taxon>Alphaproteobacteria</taxon>
        <taxon>Rhodospirillales</taxon>
        <taxon>Rhodospirillaceae</taxon>
        <taxon>Roseospira</taxon>
    </lineage>
</organism>
<evidence type="ECO:0008006" key="4">
    <source>
        <dbReference type="Google" id="ProtNLM"/>
    </source>
</evidence>
<protein>
    <recommendedName>
        <fullName evidence="4">Tat pathway signal sequence domain protein</fullName>
    </recommendedName>
</protein>
<dbReference type="OrthoDB" id="7707524at2"/>
<comment type="caution">
    <text evidence="2">The sequence shown here is derived from an EMBL/GenBank/DDBJ whole genome shotgun (WGS) entry which is preliminary data.</text>
</comment>
<name>A0A5M6IIX9_9PROT</name>
<evidence type="ECO:0000313" key="2">
    <source>
        <dbReference type="EMBL" id="KAA5607675.1"/>
    </source>
</evidence>
<dbReference type="EMBL" id="VWPJ01000001">
    <property type="protein sequence ID" value="KAA5607675.1"/>
    <property type="molecule type" value="Genomic_DNA"/>
</dbReference>
<dbReference type="Proteomes" id="UP000324065">
    <property type="component" value="Unassembled WGS sequence"/>
</dbReference>
<evidence type="ECO:0000313" key="3">
    <source>
        <dbReference type="Proteomes" id="UP000324065"/>
    </source>
</evidence>
<sequence>MTAGRASAQWPGEGDGEGAAESGRVRAELNKVEDIDGACRSFFLFRNHTPVTLTGFEMSLAILDTDGVIDRLLTIDAAPLPAGRTTLKLFDIPDVACADIGKIILHDMGACQGDDGTTRDCFALLDVSSRASIAFGL</sequence>
<gene>
    <name evidence="2" type="ORF">F1188_00740</name>
</gene>
<dbReference type="AlphaFoldDB" id="A0A5M6IIX9"/>